<keyword evidence="4 10" id="KW-0862">Zinc</keyword>
<comment type="subcellular location">
    <subcellularLocation>
        <location evidence="1 10">Nucleus</location>
    </subcellularLocation>
</comment>
<dbReference type="InterPro" id="IPR013243">
    <property type="entry name" value="SCA7_dom"/>
</dbReference>
<protein>
    <recommendedName>
        <fullName evidence="10">SAGA-associated factor 11 homolog</fullName>
    </recommendedName>
</protein>
<feature type="zinc finger region" description="SGF11-type" evidence="10">
    <location>
        <begin position="71"/>
        <end position="92"/>
    </location>
</feature>
<comment type="similarity">
    <text evidence="10">Belongs to the SGF11 family.</text>
</comment>
<dbReference type="PANTHER" id="PTHR46367">
    <property type="entry name" value="ATAXIN-7-LIKE PROTEIN 3"/>
    <property type="match status" value="1"/>
</dbReference>
<dbReference type="GO" id="GO:0006357">
    <property type="term" value="P:regulation of transcription by RNA polymerase II"/>
    <property type="evidence" value="ECO:0007669"/>
    <property type="project" value="TreeGrafter"/>
</dbReference>
<evidence type="ECO:0000256" key="1">
    <source>
        <dbReference type="ARBA" id="ARBA00004123"/>
    </source>
</evidence>
<dbReference type="EnsemblMetazoa" id="Aqu2.1.27296_001">
    <property type="protein sequence ID" value="Aqu2.1.27296_001"/>
    <property type="gene ID" value="Aqu2.1.27296"/>
</dbReference>
<evidence type="ECO:0000256" key="9">
    <source>
        <dbReference type="ARBA" id="ARBA00023242"/>
    </source>
</evidence>
<dbReference type="Gene3D" id="3.30.160.60">
    <property type="entry name" value="Classic Zinc Finger"/>
    <property type="match status" value="1"/>
</dbReference>
<keyword evidence="14" id="KW-1185">Reference proteome</keyword>
<dbReference type="GO" id="GO:0000124">
    <property type="term" value="C:SAGA complex"/>
    <property type="evidence" value="ECO:0007669"/>
    <property type="project" value="UniProtKB-UniRule"/>
</dbReference>
<dbReference type="InterPro" id="IPR051078">
    <property type="entry name" value="SGF11"/>
</dbReference>
<keyword evidence="3 10" id="KW-0863">Zinc-finger</keyword>
<evidence type="ECO:0000256" key="8">
    <source>
        <dbReference type="ARBA" id="ARBA00023163"/>
    </source>
</evidence>
<keyword evidence="9 10" id="KW-0539">Nucleus</keyword>
<comment type="domain">
    <text evidence="10">The long N-terminal helix forms part of the 'assembly lobe' of the SAGA deubiquitination module.</text>
</comment>
<accession>A0A1X7UIJ9</accession>
<dbReference type="OrthoDB" id="21557at2759"/>
<evidence type="ECO:0000256" key="2">
    <source>
        <dbReference type="ARBA" id="ARBA00022723"/>
    </source>
</evidence>
<keyword evidence="6 10" id="KW-0805">Transcription regulation</keyword>
<evidence type="ECO:0000259" key="12">
    <source>
        <dbReference type="PROSITE" id="PS51505"/>
    </source>
</evidence>
<dbReference type="PANTHER" id="PTHR46367:SF1">
    <property type="entry name" value="ATAXIN-7-LIKE PROTEIN 3"/>
    <property type="match status" value="1"/>
</dbReference>
<evidence type="ECO:0000256" key="11">
    <source>
        <dbReference type="SAM" id="MobiDB-lite"/>
    </source>
</evidence>
<feature type="compositionally biased region" description="Basic and acidic residues" evidence="11">
    <location>
        <begin position="271"/>
        <end position="284"/>
    </location>
</feature>
<dbReference type="GO" id="GO:0071819">
    <property type="term" value="C:DUBm complex"/>
    <property type="evidence" value="ECO:0007669"/>
    <property type="project" value="UniProtKB-UniRule"/>
</dbReference>
<feature type="compositionally biased region" description="Polar residues" evidence="11">
    <location>
        <begin position="145"/>
        <end position="157"/>
    </location>
</feature>
<dbReference type="Proteomes" id="UP000007879">
    <property type="component" value="Unassembled WGS sequence"/>
</dbReference>
<feature type="compositionally biased region" description="Acidic residues" evidence="11">
    <location>
        <begin position="112"/>
        <end position="126"/>
    </location>
</feature>
<dbReference type="KEGG" id="aqu:100633052"/>
<evidence type="ECO:0000256" key="4">
    <source>
        <dbReference type="ARBA" id="ARBA00022833"/>
    </source>
</evidence>
<dbReference type="EnsemblMetazoa" id="XM_003387820.3">
    <property type="protein sequence ID" value="XP_003387868.1"/>
    <property type="gene ID" value="LOC100633052"/>
</dbReference>
<dbReference type="AlphaFoldDB" id="A0A1X7UIJ9"/>
<evidence type="ECO:0000256" key="3">
    <source>
        <dbReference type="ARBA" id="ARBA00022771"/>
    </source>
</evidence>
<reference evidence="13" key="2">
    <citation type="submission" date="2017-05" db="UniProtKB">
        <authorList>
            <consortium name="EnsemblMetazoa"/>
        </authorList>
    </citation>
    <scope>IDENTIFICATION</scope>
</reference>
<evidence type="ECO:0000313" key="13">
    <source>
        <dbReference type="EnsemblMetazoa" id="Aqu2.1.27296_001"/>
    </source>
</evidence>
<comment type="domain">
    <text evidence="10">The C-terminal SGF11-type zinc-finger domain forms part of the 'catalytic lobe' of the SAGA deubiquitination module.</text>
</comment>
<dbReference type="eggNOG" id="KOG2612">
    <property type="taxonomic scope" value="Eukaryota"/>
</dbReference>
<feature type="compositionally biased region" description="Basic residues" evidence="11">
    <location>
        <begin position="285"/>
        <end position="310"/>
    </location>
</feature>
<dbReference type="InterPro" id="IPR013246">
    <property type="entry name" value="SAGA_su_Sgf11"/>
</dbReference>
<name>A0A1X7UIJ9_AMPQE</name>
<keyword evidence="8 10" id="KW-0804">Transcription</keyword>
<dbReference type="Pfam" id="PF08209">
    <property type="entry name" value="Sgf11"/>
    <property type="match status" value="1"/>
</dbReference>
<evidence type="ECO:0000313" key="14">
    <source>
        <dbReference type="Proteomes" id="UP000007879"/>
    </source>
</evidence>
<dbReference type="GO" id="GO:0003713">
    <property type="term" value="F:transcription coactivator activity"/>
    <property type="evidence" value="ECO:0007669"/>
    <property type="project" value="UniProtKB-UniRule"/>
</dbReference>
<keyword evidence="7 10" id="KW-0010">Activator</keyword>
<evidence type="ECO:0000256" key="7">
    <source>
        <dbReference type="ARBA" id="ARBA00023159"/>
    </source>
</evidence>
<organism evidence="13">
    <name type="scientific">Amphimedon queenslandica</name>
    <name type="common">Sponge</name>
    <dbReference type="NCBI Taxonomy" id="400682"/>
    <lineage>
        <taxon>Eukaryota</taxon>
        <taxon>Metazoa</taxon>
        <taxon>Porifera</taxon>
        <taxon>Demospongiae</taxon>
        <taxon>Heteroscleromorpha</taxon>
        <taxon>Haplosclerida</taxon>
        <taxon>Niphatidae</taxon>
        <taxon>Amphimedon</taxon>
    </lineage>
</organism>
<feature type="region of interest" description="Disordered" evidence="11">
    <location>
        <begin position="103"/>
        <end position="180"/>
    </location>
</feature>
<comment type="subunit">
    <text evidence="10">Component of some SAGA transcription coactivator-HAT complexes. Within the SAGA complex, participates to a subcomplex of SAGA called the DUB module (deubiquitination module).</text>
</comment>
<dbReference type="HAMAP" id="MF_03047">
    <property type="entry name" value="Sgf11"/>
    <property type="match status" value="1"/>
</dbReference>
<dbReference type="GO" id="GO:0008270">
    <property type="term" value="F:zinc ion binding"/>
    <property type="evidence" value="ECO:0007669"/>
    <property type="project" value="UniProtKB-UniRule"/>
</dbReference>
<feature type="region of interest" description="Disordered" evidence="11">
    <location>
        <begin position="253"/>
        <end position="310"/>
    </location>
</feature>
<keyword evidence="5 10" id="KW-0156">Chromatin regulator</keyword>
<feature type="domain" description="SCA7" evidence="12">
    <location>
        <begin position="194"/>
        <end position="261"/>
    </location>
</feature>
<dbReference type="STRING" id="400682.A0A1X7UIJ9"/>
<evidence type="ECO:0000256" key="5">
    <source>
        <dbReference type="ARBA" id="ARBA00022853"/>
    </source>
</evidence>
<evidence type="ECO:0000256" key="6">
    <source>
        <dbReference type="ARBA" id="ARBA00023015"/>
    </source>
</evidence>
<dbReference type="PROSITE" id="PS51505">
    <property type="entry name" value="SCA7"/>
    <property type="match status" value="1"/>
</dbReference>
<comment type="function">
    <text evidence="10">Component of the transcription regulatory histone acetylation (HAT) complex SAGA, a multiprotein complex that activates transcription by remodeling chromatin and mediating histone acetylation and deubiquitination. Within the SAGA complex, participates in a subcomplex that specifically deubiquitinates histone H2B. The SAGA complex is recruited to specific gene promoters by activators, where it is required for transcription.</text>
</comment>
<feature type="compositionally biased region" description="Polar residues" evidence="11">
    <location>
        <begin position="165"/>
        <end position="180"/>
    </location>
</feature>
<dbReference type="InParanoid" id="A0A1X7UIJ9"/>
<dbReference type="Gene3D" id="6.10.140.1270">
    <property type="match status" value="1"/>
</dbReference>
<reference evidence="14" key="1">
    <citation type="journal article" date="2010" name="Nature">
        <title>The Amphimedon queenslandica genome and the evolution of animal complexity.</title>
        <authorList>
            <person name="Srivastava M."/>
            <person name="Simakov O."/>
            <person name="Chapman J."/>
            <person name="Fahey B."/>
            <person name="Gauthier M.E."/>
            <person name="Mitros T."/>
            <person name="Richards G.S."/>
            <person name="Conaco C."/>
            <person name="Dacre M."/>
            <person name="Hellsten U."/>
            <person name="Larroux C."/>
            <person name="Putnam N.H."/>
            <person name="Stanke M."/>
            <person name="Adamska M."/>
            <person name="Darling A."/>
            <person name="Degnan S.M."/>
            <person name="Oakley T.H."/>
            <person name="Plachetzki D.C."/>
            <person name="Zhai Y."/>
            <person name="Adamski M."/>
            <person name="Calcino A."/>
            <person name="Cummins S.F."/>
            <person name="Goodstein D.M."/>
            <person name="Harris C."/>
            <person name="Jackson D.J."/>
            <person name="Leys S.P."/>
            <person name="Shu S."/>
            <person name="Woodcroft B.J."/>
            <person name="Vervoort M."/>
            <person name="Kosik K.S."/>
            <person name="Manning G."/>
            <person name="Degnan B.M."/>
            <person name="Rokhsar D.S."/>
        </authorList>
    </citation>
    <scope>NUCLEOTIDE SEQUENCE [LARGE SCALE GENOMIC DNA]</scope>
</reference>
<evidence type="ECO:0000256" key="10">
    <source>
        <dbReference type="HAMAP-Rule" id="MF_03047"/>
    </source>
</evidence>
<dbReference type="FunFam" id="3.30.160.60:FF:000118">
    <property type="entry name" value="Ataxin-7-like protein 3"/>
    <property type="match status" value="1"/>
</dbReference>
<dbReference type="GO" id="GO:0006325">
    <property type="term" value="P:chromatin organization"/>
    <property type="evidence" value="ECO:0007669"/>
    <property type="project" value="UniProtKB-KW"/>
</dbReference>
<keyword evidence="2 10" id="KW-0479">Metal-binding</keyword>
<sequence length="310" mass="35084">MESDFLESIVNQLIDEEALGVCFELHRAIKLGYYDLLHPDKNSLERHEVIDEPGLDVFGNNVQSFRKPVECVCPSCQRTLGASKFAPHLEKCLGMGRTSSRLAHKKTPVSVESEEEHSEDNEDDWTYPEKKSKKMKREKPLFPSLPSNGRSKVSVKTASGRDGGYQSNGSVSSHNNPPIETASKQHTIASFSILLPDQKQYLLQQMCGVVSERTGRLCTRTVKCPQHSEEDRREIRRILLDSPQTVEVSGGIHHSLEQSNSSPSINYVEDSPIKDKFMSDELHHRPQQHTRSKKKDGGSKKHRRTHQAQY</sequence>
<proteinExistence type="inferred from homology"/>
<gene>
    <name evidence="13" type="primary">100633052</name>
</gene>